<dbReference type="Gene3D" id="3.30.420.610">
    <property type="entry name" value="LOTUS domain-like"/>
    <property type="match status" value="1"/>
</dbReference>
<accession>A0A7W7QU38</accession>
<dbReference type="Pfam" id="PF12872">
    <property type="entry name" value="OST-HTH"/>
    <property type="match status" value="1"/>
</dbReference>
<dbReference type="EMBL" id="JACHJP010000009">
    <property type="protein sequence ID" value="MBB4919256.1"/>
    <property type="molecule type" value="Genomic_DNA"/>
</dbReference>
<dbReference type="InterPro" id="IPR041966">
    <property type="entry name" value="LOTUS-like"/>
</dbReference>
<reference evidence="2 3" key="1">
    <citation type="submission" date="2020-08" db="EMBL/GenBank/DDBJ databases">
        <title>Genomic Encyclopedia of Type Strains, Phase III (KMG-III): the genomes of soil and plant-associated and newly described type strains.</title>
        <authorList>
            <person name="Whitman W."/>
        </authorList>
    </citation>
    <scope>NUCLEOTIDE SEQUENCE [LARGE SCALE GENOMIC DNA]</scope>
    <source>
        <strain evidence="2 3">CECT 8840</strain>
    </source>
</reference>
<keyword evidence="3" id="KW-1185">Reference proteome</keyword>
<name>A0A7W7QU38_9ACTN</name>
<dbReference type="Gene3D" id="3.40.50.1010">
    <property type="entry name" value="5'-nuclease"/>
    <property type="match status" value="1"/>
</dbReference>
<evidence type="ECO:0000313" key="3">
    <source>
        <dbReference type="Proteomes" id="UP000552644"/>
    </source>
</evidence>
<dbReference type="CDD" id="cd11297">
    <property type="entry name" value="PIN_LabA-like_N_1"/>
    <property type="match status" value="1"/>
</dbReference>
<dbReference type="Pfam" id="PF01936">
    <property type="entry name" value="NYN"/>
    <property type="match status" value="1"/>
</dbReference>
<dbReference type="CDD" id="cd10146">
    <property type="entry name" value="LabA_like_C"/>
    <property type="match status" value="1"/>
</dbReference>
<dbReference type="Proteomes" id="UP000552644">
    <property type="component" value="Unassembled WGS sequence"/>
</dbReference>
<dbReference type="InterPro" id="IPR021139">
    <property type="entry name" value="NYN"/>
</dbReference>
<dbReference type="PANTHER" id="PTHR35811:SF1">
    <property type="entry name" value="HTH OST-TYPE DOMAIN-CONTAINING PROTEIN"/>
    <property type="match status" value="1"/>
</dbReference>
<evidence type="ECO:0000259" key="1">
    <source>
        <dbReference type="PROSITE" id="PS51644"/>
    </source>
</evidence>
<comment type="caution">
    <text evidence="2">The sequence shown here is derived from an EMBL/GenBank/DDBJ whole genome shotgun (WGS) entry which is preliminary data.</text>
</comment>
<evidence type="ECO:0000313" key="2">
    <source>
        <dbReference type="EMBL" id="MBB4919256.1"/>
    </source>
</evidence>
<dbReference type="GO" id="GO:0004540">
    <property type="term" value="F:RNA nuclease activity"/>
    <property type="evidence" value="ECO:0007669"/>
    <property type="project" value="InterPro"/>
</dbReference>
<organism evidence="2 3">
    <name type="scientific">Streptosporangium saharense</name>
    <dbReference type="NCBI Taxonomy" id="1706840"/>
    <lineage>
        <taxon>Bacteria</taxon>
        <taxon>Bacillati</taxon>
        <taxon>Actinomycetota</taxon>
        <taxon>Actinomycetes</taxon>
        <taxon>Streptosporangiales</taxon>
        <taxon>Streptosporangiaceae</taxon>
        <taxon>Streptosporangium</taxon>
    </lineage>
</organism>
<dbReference type="PANTHER" id="PTHR35811">
    <property type="entry name" value="SLR1870 PROTEIN"/>
    <property type="match status" value="1"/>
</dbReference>
<proteinExistence type="predicted"/>
<gene>
    <name evidence="2" type="ORF">FHS44_006398</name>
</gene>
<feature type="domain" description="HTH OST-type" evidence="1">
    <location>
        <begin position="170"/>
        <end position="247"/>
    </location>
</feature>
<dbReference type="InterPro" id="IPR025605">
    <property type="entry name" value="OST-HTH/LOTUS_dom"/>
</dbReference>
<dbReference type="PROSITE" id="PS51644">
    <property type="entry name" value="HTH_OST"/>
    <property type="match status" value="1"/>
</dbReference>
<dbReference type="AlphaFoldDB" id="A0A7W7QU38"/>
<sequence length="263" mass="28678">MTMENAGGATAKLAVLIDADNAKPAVIQELLAEVARYGTAHVKRAYGDWTDQRLRGWKDRLLAQSIQPMQQFAYTTGKNATDAAMVIDAMDLLYTGRFDGFCIVSSDSDFTRLAARIRESGLTVYGFGERKTPKPFVAACDKFIYIENLRPNVRPETRPVSSVPAKGLSDDADLINLLRHAVEAASDDAGWANLANIGHIVTKQRPDFDSRSYGYPKFSDLLAATGAFQVERRRPGDGKPAVVYARDKAWTGDPVDGAMDAAG</sequence>
<protein>
    <submittedName>
        <fullName evidence="2">Uncharacterized LabA/DUF88 family protein</fullName>
    </submittedName>
</protein>